<proteinExistence type="predicted"/>
<dbReference type="GeneID" id="28978840"/>
<dbReference type="Proteomes" id="UP000053890">
    <property type="component" value="Unassembled WGS sequence"/>
</dbReference>
<protein>
    <submittedName>
        <fullName evidence="2">Uncharacterized protein</fullName>
    </submittedName>
</protein>
<keyword evidence="3" id="KW-1185">Reference proteome</keyword>
<sequence>STRHAQHARRSRPSDCPPLPDHRLEPHRRRSRPALDASSSRTGPLPGWRAERRRGRGRHVEEERGRAHVHRGRSRNRRLHRLLANELAPAGARGEEGRQARPADRERPGRLQAQGRHARLSAARRPFVGPPTCTARA</sequence>
<feature type="region of interest" description="Disordered" evidence="1">
    <location>
        <begin position="1"/>
        <end position="137"/>
    </location>
</feature>
<name>A0A0P9GFX0_RHOGW</name>
<dbReference type="EMBL" id="KQ474092">
    <property type="protein sequence ID" value="KPV71712.1"/>
    <property type="molecule type" value="Genomic_DNA"/>
</dbReference>
<feature type="compositionally biased region" description="Basic and acidic residues" evidence="1">
    <location>
        <begin position="93"/>
        <end position="109"/>
    </location>
</feature>
<feature type="compositionally biased region" description="Basic residues" evidence="1">
    <location>
        <begin position="67"/>
        <end position="81"/>
    </location>
</feature>
<feature type="compositionally biased region" description="Basic residues" evidence="1">
    <location>
        <begin position="1"/>
        <end position="11"/>
    </location>
</feature>
<organism evidence="2 3">
    <name type="scientific">Rhodotorula graminis (strain WP1)</name>
    <dbReference type="NCBI Taxonomy" id="578459"/>
    <lineage>
        <taxon>Eukaryota</taxon>
        <taxon>Fungi</taxon>
        <taxon>Dikarya</taxon>
        <taxon>Basidiomycota</taxon>
        <taxon>Pucciniomycotina</taxon>
        <taxon>Microbotryomycetes</taxon>
        <taxon>Sporidiobolales</taxon>
        <taxon>Sporidiobolaceae</taxon>
        <taxon>Rhodotorula</taxon>
    </lineage>
</organism>
<gene>
    <name evidence="2" type="ORF">RHOBADRAFT_56535</name>
</gene>
<dbReference type="RefSeq" id="XP_018267761.1">
    <property type="nucleotide sequence ID" value="XM_018418393.1"/>
</dbReference>
<evidence type="ECO:0000313" key="2">
    <source>
        <dbReference type="EMBL" id="KPV71712.1"/>
    </source>
</evidence>
<accession>A0A0P9GFX0</accession>
<evidence type="ECO:0000256" key="1">
    <source>
        <dbReference type="SAM" id="MobiDB-lite"/>
    </source>
</evidence>
<feature type="non-terminal residue" evidence="2">
    <location>
        <position position="1"/>
    </location>
</feature>
<dbReference type="AlphaFoldDB" id="A0A0P9GFX0"/>
<evidence type="ECO:0000313" key="3">
    <source>
        <dbReference type="Proteomes" id="UP000053890"/>
    </source>
</evidence>
<reference evidence="2 3" key="1">
    <citation type="journal article" date="2015" name="Front. Microbiol.">
        <title>Genome sequence of the plant growth promoting endophytic yeast Rhodotorula graminis WP1.</title>
        <authorList>
            <person name="Firrincieli A."/>
            <person name="Otillar R."/>
            <person name="Salamov A."/>
            <person name="Schmutz J."/>
            <person name="Khan Z."/>
            <person name="Redman R.S."/>
            <person name="Fleck N.D."/>
            <person name="Lindquist E."/>
            <person name="Grigoriev I.V."/>
            <person name="Doty S.L."/>
        </authorList>
    </citation>
    <scope>NUCLEOTIDE SEQUENCE [LARGE SCALE GENOMIC DNA]</scope>
    <source>
        <strain evidence="2 3">WP1</strain>
    </source>
</reference>